<feature type="compositionally biased region" description="Acidic residues" evidence="2">
    <location>
        <begin position="211"/>
        <end position="248"/>
    </location>
</feature>
<dbReference type="eggNOG" id="KOG4400">
    <property type="taxonomic scope" value="Eukaryota"/>
</dbReference>
<dbReference type="AlphaFoldDB" id="A0A0L0SRE5"/>
<feature type="compositionally biased region" description="Gly residues" evidence="2">
    <location>
        <begin position="629"/>
        <end position="644"/>
    </location>
</feature>
<name>A0A0L0SRE5_ALLM3</name>
<feature type="compositionally biased region" description="Pro residues" evidence="2">
    <location>
        <begin position="556"/>
        <end position="568"/>
    </location>
</feature>
<sequence length="652" mass="71028">MDDDADHYDQLMYGGAGTGSDMDTDPAAASATPDADDRDIDSETEDAALARLHYVPVKSFRLAQTRRPASRTSTSSNGDGSVRRSRRSAPAALPDGDDRQAKRRRLTAPSSPLPSRPPSARSPRMSPTMLENGPMNIALKDVFGDNDEDADDESRYTGTRRGAVRGTVTDVIVLNSDSESSDESDRGGDEDEEAETRRQSRPSARRQPVEHEEEDVPDSEPEEGEEEEEEDGIIVLDGSDDDSGENEISETKSSSSSSGSGSSSGYESESEPGSEFVYHEIDAGEDAVDDGDHLAAENFDHLDDKKYSSKSRYWLKSGESIFDRPARPGRSDRRNPVELPCLRCHRFHKTKCPVIRCSSCFKVDDHITEQCPMMNSMLVCSKCRLPAHGAGEVCPVKRKESVCDKCPQLPPHEAQFCPRIWRVYIRPDTPSKPRKQQSKDCSACGNTHFFEECGATRTWPNLPLQSPWSDMPLLARQATVIDRAALPSTRTLEPVTFASDADESDHRPKSRSHQSHASHASHQSHQSHSSHQPHQSHGSNGSYRGGRFSSHNNSSPRPPTPSNLPPPPTHRRPPPSNFPRSGTPPARHSGTPPPWSGGRGRGGYAPRGGIMVGGPPRRHSSPAPPPPSGGRGGFGGGFGRGGGNTRKYPRAT</sequence>
<evidence type="ECO:0000313" key="4">
    <source>
        <dbReference type="EMBL" id="KNE65061.1"/>
    </source>
</evidence>
<dbReference type="STRING" id="578462.A0A0L0SRE5"/>
<evidence type="ECO:0000256" key="2">
    <source>
        <dbReference type="SAM" id="MobiDB-lite"/>
    </source>
</evidence>
<dbReference type="InterPro" id="IPR003105">
    <property type="entry name" value="SRA_YDG"/>
</dbReference>
<feature type="compositionally biased region" description="Gly residues" evidence="2">
    <location>
        <begin position="597"/>
        <end position="612"/>
    </location>
</feature>
<accession>A0A0L0SRE5</accession>
<dbReference type="OMA" id="HQSHASH"/>
<dbReference type="EMBL" id="GG745346">
    <property type="protein sequence ID" value="KNE65061.1"/>
    <property type="molecule type" value="Genomic_DNA"/>
</dbReference>
<dbReference type="VEuPathDB" id="FungiDB:AMAG_19419"/>
<feature type="compositionally biased region" description="Low complexity" evidence="2">
    <location>
        <begin position="118"/>
        <end position="129"/>
    </location>
</feature>
<proteinExistence type="predicted"/>
<dbReference type="PROSITE" id="PS51015">
    <property type="entry name" value="YDG"/>
    <property type="match status" value="1"/>
</dbReference>
<dbReference type="Proteomes" id="UP000054350">
    <property type="component" value="Unassembled WGS sequence"/>
</dbReference>
<evidence type="ECO:0000313" key="5">
    <source>
        <dbReference type="Proteomes" id="UP000054350"/>
    </source>
</evidence>
<feature type="region of interest" description="Disordered" evidence="2">
    <location>
        <begin position="1"/>
        <end position="274"/>
    </location>
</feature>
<feature type="domain" description="YDG" evidence="3">
    <location>
        <begin position="1"/>
        <end position="108"/>
    </location>
</feature>
<protein>
    <recommendedName>
        <fullName evidence="3">YDG domain-containing protein</fullName>
    </recommendedName>
</protein>
<reference evidence="4 5" key="1">
    <citation type="submission" date="2009-11" db="EMBL/GenBank/DDBJ databases">
        <title>Annotation of Allomyces macrogynus ATCC 38327.</title>
        <authorList>
            <consortium name="The Broad Institute Genome Sequencing Platform"/>
            <person name="Russ C."/>
            <person name="Cuomo C."/>
            <person name="Burger G."/>
            <person name="Gray M.W."/>
            <person name="Holland P.W.H."/>
            <person name="King N."/>
            <person name="Lang F.B.F."/>
            <person name="Roger A.J."/>
            <person name="Ruiz-Trillo I."/>
            <person name="Young S.K."/>
            <person name="Zeng Q."/>
            <person name="Gargeya S."/>
            <person name="Fitzgerald M."/>
            <person name="Haas B."/>
            <person name="Abouelleil A."/>
            <person name="Alvarado L."/>
            <person name="Arachchi H.M."/>
            <person name="Berlin A."/>
            <person name="Chapman S.B."/>
            <person name="Gearin G."/>
            <person name="Goldberg J."/>
            <person name="Griggs A."/>
            <person name="Gujja S."/>
            <person name="Hansen M."/>
            <person name="Heiman D."/>
            <person name="Howarth C."/>
            <person name="Larimer J."/>
            <person name="Lui A."/>
            <person name="MacDonald P.J.P."/>
            <person name="McCowen C."/>
            <person name="Montmayeur A."/>
            <person name="Murphy C."/>
            <person name="Neiman D."/>
            <person name="Pearson M."/>
            <person name="Priest M."/>
            <person name="Roberts A."/>
            <person name="Saif S."/>
            <person name="Shea T."/>
            <person name="Sisk P."/>
            <person name="Stolte C."/>
            <person name="Sykes S."/>
            <person name="Wortman J."/>
            <person name="Nusbaum C."/>
            <person name="Birren B."/>
        </authorList>
    </citation>
    <scope>NUCLEOTIDE SEQUENCE [LARGE SCALE GENOMIC DNA]</scope>
    <source>
        <strain evidence="4 5">ATCC 38327</strain>
    </source>
</reference>
<dbReference type="OrthoDB" id="5592120at2759"/>
<feature type="compositionally biased region" description="Low complexity" evidence="2">
    <location>
        <begin position="251"/>
        <end position="274"/>
    </location>
</feature>
<organism evidence="4 5">
    <name type="scientific">Allomyces macrogynus (strain ATCC 38327)</name>
    <name type="common">Allomyces javanicus var. macrogynus</name>
    <dbReference type="NCBI Taxonomy" id="578462"/>
    <lineage>
        <taxon>Eukaryota</taxon>
        <taxon>Fungi</taxon>
        <taxon>Fungi incertae sedis</taxon>
        <taxon>Blastocladiomycota</taxon>
        <taxon>Blastocladiomycetes</taxon>
        <taxon>Blastocladiales</taxon>
        <taxon>Blastocladiaceae</taxon>
        <taxon>Allomyces</taxon>
    </lineage>
</organism>
<evidence type="ECO:0000256" key="1">
    <source>
        <dbReference type="PROSITE-ProRule" id="PRU00358"/>
    </source>
</evidence>
<feature type="compositionally biased region" description="Low complexity" evidence="2">
    <location>
        <begin position="65"/>
        <end position="76"/>
    </location>
</feature>
<feature type="compositionally biased region" description="Acidic residues" evidence="2">
    <location>
        <begin position="34"/>
        <end position="46"/>
    </location>
</feature>
<comment type="subcellular location">
    <subcellularLocation>
        <location evidence="1">Nucleus</location>
    </subcellularLocation>
</comment>
<feature type="region of interest" description="Disordered" evidence="2">
    <location>
        <begin position="492"/>
        <end position="652"/>
    </location>
</feature>
<gene>
    <name evidence="4" type="ORF">AMAG_19419</name>
</gene>
<feature type="compositionally biased region" description="Low complexity" evidence="2">
    <location>
        <begin position="517"/>
        <end position="537"/>
    </location>
</feature>
<keyword evidence="1" id="KW-0539">Nucleus</keyword>
<evidence type="ECO:0000259" key="3">
    <source>
        <dbReference type="PROSITE" id="PS51015"/>
    </source>
</evidence>
<keyword evidence="5" id="KW-1185">Reference proteome</keyword>
<dbReference type="GO" id="GO:0005634">
    <property type="term" value="C:nucleus"/>
    <property type="evidence" value="ECO:0007669"/>
    <property type="project" value="UniProtKB-SubCell"/>
</dbReference>
<reference evidence="5" key="2">
    <citation type="submission" date="2009-11" db="EMBL/GenBank/DDBJ databases">
        <title>The Genome Sequence of Allomyces macrogynus strain ATCC 38327.</title>
        <authorList>
            <consortium name="The Broad Institute Genome Sequencing Platform"/>
            <person name="Russ C."/>
            <person name="Cuomo C."/>
            <person name="Shea T."/>
            <person name="Young S.K."/>
            <person name="Zeng Q."/>
            <person name="Koehrsen M."/>
            <person name="Haas B."/>
            <person name="Borodovsky M."/>
            <person name="Guigo R."/>
            <person name="Alvarado L."/>
            <person name="Berlin A."/>
            <person name="Borenstein D."/>
            <person name="Chen Z."/>
            <person name="Engels R."/>
            <person name="Freedman E."/>
            <person name="Gellesch M."/>
            <person name="Goldberg J."/>
            <person name="Griggs A."/>
            <person name="Gujja S."/>
            <person name="Heiman D."/>
            <person name="Hepburn T."/>
            <person name="Howarth C."/>
            <person name="Jen D."/>
            <person name="Larson L."/>
            <person name="Lewis B."/>
            <person name="Mehta T."/>
            <person name="Park D."/>
            <person name="Pearson M."/>
            <person name="Roberts A."/>
            <person name="Saif S."/>
            <person name="Shenoy N."/>
            <person name="Sisk P."/>
            <person name="Stolte C."/>
            <person name="Sykes S."/>
            <person name="Walk T."/>
            <person name="White J."/>
            <person name="Yandava C."/>
            <person name="Burger G."/>
            <person name="Gray M.W."/>
            <person name="Holland P.W.H."/>
            <person name="King N."/>
            <person name="Lang F.B.F."/>
            <person name="Roger A.J."/>
            <person name="Ruiz-Trillo I."/>
            <person name="Lander E."/>
            <person name="Nusbaum C."/>
        </authorList>
    </citation>
    <scope>NUCLEOTIDE SEQUENCE [LARGE SCALE GENOMIC DNA]</scope>
    <source>
        <strain evidence="5">ATCC 38327</strain>
    </source>
</reference>